<evidence type="ECO:0000259" key="5">
    <source>
        <dbReference type="Pfam" id="PF00251"/>
    </source>
</evidence>
<dbReference type="Gene3D" id="2.115.10.20">
    <property type="entry name" value="Glycosyl hydrolase domain, family 43"/>
    <property type="match status" value="1"/>
</dbReference>
<dbReference type="PANTHER" id="PTHR43101">
    <property type="entry name" value="BETA-FRUCTOSIDASE"/>
    <property type="match status" value="1"/>
</dbReference>
<dbReference type="EMBL" id="JAJNUD010000007">
    <property type="protein sequence ID" value="MCD5517809.1"/>
    <property type="molecule type" value="Genomic_DNA"/>
</dbReference>
<evidence type="ECO:0000313" key="6">
    <source>
        <dbReference type="EMBL" id="MCD5517809.1"/>
    </source>
</evidence>
<accession>A0ABD4SBU1</accession>
<reference evidence="6 7" key="1">
    <citation type="submission" date="2021-12" db="EMBL/GenBank/DDBJ databases">
        <title>Antimicrobial susceptibility of Lactobacillus delbrueckii subsp. lactis obtained from milk products and other habitats.</title>
        <authorList>
            <person name="Shani N."/>
        </authorList>
    </citation>
    <scope>NUCLEOTIDE SEQUENCE [LARGE SCALE GENOMIC DNA]</scope>
    <source>
        <strain evidence="6 7">CIRM BIA 266</strain>
    </source>
</reference>
<evidence type="ECO:0000313" key="7">
    <source>
        <dbReference type="Proteomes" id="UP001320314"/>
    </source>
</evidence>
<dbReference type="GO" id="GO:0004564">
    <property type="term" value="F:beta-fructofuranosidase activity"/>
    <property type="evidence" value="ECO:0007669"/>
    <property type="project" value="UniProtKB-EC"/>
</dbReference>
<proteinExistence type="inferred from homology"/>
<comment type="caution">
    <text evidence="6">The sequence shown here is derived from an EMBL/GenBank/DDBJ whole genome shotgun (WGS) entry which is preliminary data.</text>
</comment>
<dbReference type="Pfam" id="PF00251">
    <property type="entry name" value="Glyco_hydro_32N"/>
    <property type="match status" value="1"/>
</dbReference>
<evidence type="ECO:0000256" key="4">
    <source>
        <dbReference type="ARBA" id="ARBA00023295"/>
    </source>
</evidence>
<dbReference type="RefSeq" id="WP_231523421.1">
    <property type="nucleotide sequence ID" value="NZ_JAJNUD010000007.1"/>
</dbReference>
<protein>
    <recommendedName>
        <fullName evidence="2">beta-fructofuranosidase</fullName>
        <ecNumber evidence="2">3.2.1.26</ecNumber>
    </recommendedName>
</protein>
<evidence type="ECO:0000256" key="3">
    <source>
        <dbReference type="ARBA" id="ARBA00022801"/>
    </source>
</evidence>
<comment type="similarity">
    <text evidence="1">Belongs to the glycosyl hydrolase 32 family.</text>
</comment>
<keyword evidence="3 6" id="KW-0378">Hydrolase</keyword>
<dbReference type="InterPro" id="IPR013148">
    <property type="entry name" value="Glyco_hydro_32_N"/>
</dbReference>
<dbReference type="SMART" id="SM00640">
    <property type="entry name" value="Glyco_32"/>
    <property type="match status" value="1"/>
</dbReference>
<name>A0ABD4SBU1_9LACO</name>
<sequence>MTMNANQYIYQQIRTLQHDPFRPDQHFTAPVGWINDPNGLIYYKGWYHLFCQHNPYSGHWDTMHWYHARSKDLKHWEDLGEALEPDQDYEAKGGVFSGSAIVKDDRLYLVYTAHHVADDGTIDETQCLAYSDDGLNFQKHPGNPVLTAADGPSGLAAADFRDPKVFEHDGSYYLVVAGAVDGRGQVLLFKSTDLVNWEYVSAILKDQPYMGRMTECPDYFEIDGQAFLAFSTIYGDDHYSTVNIVKGEMDWEKGELTPLKHELYDAGPDFYASQSFLDKNGNRIMIPWLRSVDQADYLADTGHAWNGMMGLPRQLSLGNGELVQTPVTDWKQFGERVVNGSYHLDDFKPGKKLTLIGANGRIEINRLADNYQVKVISPIYQRKYQLSAIGDQLDLNFDNSCLELFAKKQTLSLFTFIYGIEQAIWK</sequence>
<keyword evidence="4" id="KW-0326">Glycosidase</keyword>
<dbReference type="Proteomes" id="UP001320314">
    <property type="component" value="Unassembled WGS sequence"/>
</dbReference>
<dbReference type="InterPro" id="IPR023296">
    <property type="entry name" value="Glyco_hydro_beta-prop_sf"/>
</dbReference>
<gene>
    <name evidence="6" type="ORF">LOB39_04335</name>
</gene>
<dbReference type="InterPro" id="IPR001362">
    <property type="entry name" value="Glyco_hydro_32"/>
</dbReference>
<dbReference type="AlphaFoldDB" id="A0ABD4SBU1"/>
<evidence type="ECO:0000256" key="1">
    <source>
        <dbReference type="ARBA" id="ARBA00009902"/>
    </source>
</evidence>
<feature type="domain" description="Glycosyl hydrolase family 32 N-terminal" evidence="5">
    <location>
        <begin position="26"/>
        <end position="326"/>
    </location>
</feature>
<organism evidence="6 7">
    <name type="scientific">Lactobacillus delbrueckii subsp. allosunkii</name>
    <dbReference type="NCBI Taxonomy" id="1050107"/>
    <lineage>
        <taxon>Bacteria</taxon>
        <taxon>Bacillati</taxon>
        <taxon>Bacillota</taxon>
        <taxon>Bacilli</taxon>
        <taxon>Lactobacillales</taxon>
        <taxon>Lactobacillaceae</taxon>
        <taxon>Lactobacillus</taxon>
    </lineage>
</organism>
<dbReference type="SUPFAM" id="SSF75005">
    <property type="entry name" value="Arabinanase/levansucrase/invertase"/>
    <property type="match status" value="1"/>
</dbReference>
<dbReference type="EC" id="3.2.1.26" evidence="2"/>
<dbReference type="CDD" id="cd08996">
    <property type="entry name" value="GH32_FFase"/>
    <property type="match status" value="1"/>
</dbReference>
<evidence type="ECO:0000256" key="2">
    <source>
        <dbReference type="ARBA" id="ARBA00012758"/>
    </source>
</evidence>
<dbReference type="PANTHER" id="PTHR43101:SF1">
    <property type="entry name" value="BETA-FRUCTOSIDASE"/>
    <property type="match status" value="1"/>
</dbReference>
<dbReference type="InterPro" id="IPR051214">
    <property type="entry name" value="GH32_Enzymes"/>
</dbReference>